<dbReference type="AlphaFoldDB" id="A0A2U3LL57"/>
<evidence type="ECO:0000313" key="2">
    <source>
        <dbReference type="EMBL" id="SPF52685.1"/>
    </source>
</evidence>
<proteinExistence type="predicted"/>
<dbReference type="PANTHER" id="PTHR35531">
    <property type="entry name" value="INNER MEMBRANE PROTEIN YBCI-RELATED"/>
    <property type="match status" value="1"/>
</dbReference>
<gene>
    <name evidence="2" type="ORF">SBF1_6030001</name>
</gene>
<dbReference type="Proteomes" id="UP000238916">
    <property type="component" value="Unassembled WGS sequence"/>
</dbReference>
<keyword evidence="1" id="KW-0472">Membrane</keyword>
<reference evidence="3" key="1">
    <citation type="submission" date="2018-02" db="EMBL/GenBank/DDBJ databases">
        <authorList>
            <person name="Hausmann B."/>
        </authorList>
    </citation>
    <scope>NUCLEOTIDE SEQUENCE [LARGE SCALE GENOMIC DNA]</scope>
    <source>
        <strain evidence="3">Peat soil MAG SbF1</strain>
    </source>
</reference>
<sequence>MMGKTHIAGALASWALVYPLLAKTSLLTLTPQNTIVLAVSLGGSVLGGLIPDIDHPGSTIDRDLFGPLGKSHIGEFLGGVLLLGISLSMRIPSFMGRVYLSRIFQGTLTNYVPEISFVLGVIGAVLIVIASMKHRGITHTLLGMGLFVWGIDTLLGYIPILAHWRMTLLLVCGAGYLSHLLLDLVAHGVPLFYPVIKKRISLPFSIRTGSFWDIVVIRFGLLAYFVFAIATLYLPSVMITRLHL</sequence>
<dbReference type="InterPro" id="IPR007404">
    <property type="entry name" value="YdjM-like"/>
</dbReference>
<feature type="transmembrane region" description="Helical" evidence="1">
    <location>
        <begin position="214"/>
        <end position="234"/>
    </location>
</feature>
<dbReference type="Pfam" id="PF04307">
    <property type="entry name" value="YdjM"/>
    <property type="match status" value="1"/>
</dbReference>
<accession>A0A2U3LL57</accession>
<dbReference type="EMBL" id="OMOF01000561">
    <property type="protein sequence ID" value="SPF52685.1"/>
    <property type="molecule type" value="Genomic_DNA"/>
</dbReference>
<keyword evidence="1" id="KW-1133">Transmembrane helix</keyword>
<feature type="transmembrane region" description="Helical" evidence="1">
    <location>
        <begin position="111"/>
        <end position="129"/>
    </location>
</feature>
<evidence type="ECO:0000256" key="1">
    <source>
        <dbReference type="SAM" id="Phobius"/>
    </source>
</evidence>
<dbReference type="PANTHER" id="PTHR35531:SF1">
    <property type="entry name" value="INNER MEMBRANE PROTEIN YBCI-RELATED"/>
    <property type="match status" value="1"/>
</dbReference>
<feature type="transmembrane region" description="Helical" evidence="1">
    <location>
        <begin position="72"/>
        <end position="91"/>
    </location>
</feature>
<protein>
    <recommendedName>
        <fullName evidence="4">Membrane-bound metal-dependent hydrolase</fullName>
    </recommendedName>
</protein>
<feature type="transmembrane region" description="Helical" evidence="1">
    <location>
        <begin position="141"/>
        <end position="162"/>
    </location>
</feature>
<feature type="transmembrane region" description="Helical" evidence="1">
    <location>
        <begin position="168"/>
        <end position="193"/>
    </location>
</feature>
<name>A0A2U3LL57_9FIRM</name>
<evidence type="ECO:0008006" key="4">
    <source>
        <dbReference type="Google" id="ProtNLM"/>
    </source>
</evidence>
<evidence type="ECO:0000313" key="3">
    <source>
        <dbReference type="Proteomes" id="UP000238916"/>
    </source>
</evidence>
<keyword evidence="1" id="KW-0812">Transmembrane</keyword>
<organism evidence="2 3">
    <name type="scientific">Candidatus Desulfosporosinus infrequens</name>
    <dbReference type="NCBI Taxonomy" id="2043169"/>
    <lineage>
        <taxon>Bacteria</taxon>
        <taxon>Bacillati</taxon>
        <taxon>Bacillota</taxon>
        <taxon>Clostridia</taxon>
        <taxon>Eubacteriales</taxon>
        <taxon>Desulfitobacteriaceae</taxon>
        <taxon>Desulfosporosinus</taxon>
    </lineage>
</organism>